<name>A0ABR7YZE6_9PSED</name>
<reference evidence="2 3" key="1">
    <citation type="journal article" date="2020" name="Insects">
        <title>Bacteria Belonging to Pseudomonas typographi sp. nov. from the Bark Beetle Ips typographus Have Genomic Potential to Aid in the Host Ecology.</title>
        <authorList>
            <person name="Peral-Aranega E."/>
            <person name="Saati-Santamaria Z."/>
            <person name="Kolarik M."/>
            <person name="Rivas R."/>
            <person name="Garcia-Fraile P."/>
        </authorList>
    </citation>
    <scope>NUCLEOTIDE SEQUENCE [LARGE SCALE GENOMIC DNA]</scope>
    <source>
        <strain evidence="2 3">CA3A</strain>
    </source>
</reference>
<evidence type="ECO:0000313" key="3">
    <source>
        <dbReference type="Proteomes" id="UP000805841"/>
    </source>
</evidence>
<dbReference type="InterPro" id="IPR005335">
    <property type="entry name" value="Terminase_ssu"/>
</dbReference>
<proteinExistence type="predicted"/>
<feature type="compositionally biased region" description="Basic and acidic residues" evidence="1">
    <location>
        <begin position="128"/>
        <end position="142"/>
    </location>
</feature>
<dbReference type="Proteomes" id="UP000805841">
    <property type="component" value="Unassembled WGS sequence"/>
</dbReference>
<sequence length="166" mass="17469">MALTPKKRAFIKAVREGASNKDAAIAAGCPEKSASAAGSRLAKDPDVVAELHKLNALQPVNSDVKGVKAEDRTDSAPEDAEPAGFDLDAALSHRDPKDFLLAVMNDLGTEPKLRVDAAKALMPFVHQRKGEGGKKEQAKEKAAQVGQGRFGPRQPPNLKAVSGGKP</sequence>
<evidence type="ECO:0000313" key="2">
    <source>
        <dbReference type="EMBL" id="MBD1598588.1"/>
    </source>
</evidence>
<comment type="caution">
    <text evidence="2">The sequence shown here is derived from an EMBL/GenBank/DDBJ whole genome shotgun (WGS) entry which is preliminary data.</text>
</comment>
<dbReference type="Pfam" id="PF03592">
    <property type="entry name" value="Terminase_2"/>
    <property type="match status" value="1"/>
</dbReference>
<dbReference type="Gene3D" id="1.10.10.1400">
    <property type="entry name" value="Terminase, small subunit, N-terminal DNA-binding domain, HTH motif"/>
    <property type="match status" value="1"/>
</dbReference>
<dbReference type="EMBL" id="JAAOCA010000008">
    <property type="protein sequence ID" value="MBD1598588.1"/>
    <property type="molecule type" value="Genomic_DNA"/>
</dbReference>
<evidence type="ECO:0000256" key="1">
    <source>
        <dbReference type="SAM" id="MobiDB-lite"/>
    </source>
</evidence>
<keyword evidence="3" id="KW-1185">Reference proteome</keyword>
<protein>
    <submittedName>
        <fullName evidence="2">Terminase small subunit</fullName>
    </submittedName>
</protein>
<accession>A0ABR7YZE6</accession>
<dbReference type="RefSeq" id="WP_190419072.1">
    <property type="nucleotide sequence ID" value="NZ_JAAOCA010000008.1"/>
</dbReference>
<feature type="region of interest" description="Disordered" evidence="1">
    <location>
        <begin position="126"/>
        <end position="166"/>
    </location>
</feature>
<organism evidence="2 3">
    <name type="scientific">Pseudomonas typographi</name>
    <dbReference type="NCBI Taxonomy" id="2715964"/>
    <lineage>
        <taxon>Bacteria</taxon>
        <taxon>Pseudomonadati</taxon>
        <taxon>Pseudomonadota</taxon>
        <taxon>Gammaproteobacteria</taxon>
        <taxon>Pseudomonadales</taxon>
        <taxon>Pseudomonadaceae</taxon>
        <taxon>Pseudomonas</taxon>
    </lineage>
</organism>
<dbReference type="InterPro" id="IPR038713">
    <property type="entry name" value="Terminase_Gp1_N_sf"/>
</dbReference>
<gene>
    <name evidence="2" type="ORF">HAQ05_07705</name>
</gene>